<dbReference type="Proteomes" id="UP000001312">
    <property type="component" value="Unassembled WGS sequence"/>
</dbReference>
<dbReference type="AlphaFoldDB" id="A7F9D4"/>
<protein>
    <submittedName>
        <fullName evidence="1">Uncharacterized protein</fullName>
    </submittedName>
</protein>
<dbReference type="KEGG" id="ssl:SS1G_14215"/>
<dbReference type="EMBL" id="CH476651">
    <property type="protein sequence ID" value="EDO00345.1"/>
    <property type="molecule type" value="Genomic_DNA"/>
</dbReference>
<dbReference type="HOGENOM" id="CLU_3392550_0_0_1"/>
<organism evidence="1 2">
    <name type="scientific">Sclerotinia sclerotiorum (strain ATCC 18683 / 1980 / Ss-1)</name>
    <name type="common">White mold</name>
    <name type="synonym">Whetzelinia sclerotiorum</name>
    <dbReference type="NCBI Taxonomy" id="665079"/>
    <lineage>
        <taxon>Eukaryota</taxon>
        <taxon>Fungi</taxon>
        <taxon>Dikarya</taxon>
        <taxon>Ascomycota</taxon>
        <taxon>Pezizomycotina</taxon>
        <taxon>Leotiomycetes</taxon>
        <taxon>Helotiales</taxon>
        <taxon>Sclerotiniaceae</taxon>
        <taxon>Sclerotinia</taxon>
    </lineage>
</organism>
<sequence length="32" mass="3534">MRSQFVLGYMKGVYATGVSLSNKPLELLMGQD</sequence>
<reference evidence="2" key="1">
    <citation type="journal article" date="2011" name="PLoS Genet.">
        <title>Genomic analysis of the necrotrophic fungal pathogens Sclerotinia sclerotiorum and Botrytis cinerea.</title>
        <authorList>
            <person name="Amselem J."/>
            <person name="Cuomo C.A."/>
            <person name="van Kan J.A."/>
            <person name="Viaud M."/>
            <person name="Benito E.P."/>
            <person name="Couloux A."/>
            <person name="Coutinho P.M."/>
            <person name="de Vries R.P."/>
            <person name="Dyer P.S."/>
            <person name="Fillinger S."/>
            <person name="Fournier E."/>
            <person name="Gout L."/>
            <person name="Hahn M."/>
            <person name="Kohn L."/>
            <person name="Lapalu N."/>
            <person name="Plummer K.M."/>
            <person name="Pradier J.M."/>
            <person name="Quevillon E."/>
            <person name="Sharon A."/>
            <person name="Simon A."/>
            <person name="ten Have A."/>
            <person name="Tudzynski B."/>
            <person name="Tudzynski P."/>
            <person name="Wincker P."/>
            <person name="Andrew M."/>
            <person name="Anthouard V."/>
            <person name="Beever R.E."/>
            <person name="Beffa R."/>
            <person name="Benoit I."/>
            <person name="Bouzid O."/>
            <person name="Brault B."/>
            <person name="Chen Z."/>
            <person name="Choquer M."/>
            <person name="Collemare J."/>
            <person name="Cotton P."/>
            <person name="Danchin E.G."/>
            <person name="Da Silva C."/>
            <person name="Gautier A."/>
            <person name="Giraud C."/>
            <person name="Giraud T."/>
            <person name="Gonzalez C."/>
            <person name="Grossetete S."/>
            <person name="Guldener U."/>
            <person name="Henrissat B."/>
            <person name="Howlett B.J."/>
            <person name="Kodira C."/>
            <person name="Kretschmer M."/>
            <person name="Lappartient A."/>
            <person name="Leroch M."/>
            <person name="Levis C."/>
            <person name="Mauceli E."/>
            <person name="Neuveglise C."/>
            <person name="Oeser B."/>
            <person name="Pearson M."/>
            <person name="Poulain J."/>
            <person name="Poussereau N."/>
            <person name="Quesneville H."/>
            <person name="Rascle C."/>
            <person name="Schumacher J."/>
            <person name="Segurens B."/>
            <person name="Sexton A."/>
            <person name="Silva E."/>
            <person name="Sirven C."/>
            <person name="Soanes D.M."/>
            <person name="Talbot N.J."/>
            <person name="Templeton M."/>
            <person name="Yandava C."/>
            <person name="Yarden O."/>
            <person name="Zeng Q."/>
            <person name="Rollins J.A."/>
            <person name="Lebrun M.H."/>
            <person name="Dickman M."/>
        </authorList>
    </citation>
    <scope>NUCLEOTIDE SEQUENCE [LARGE SCALE GENOMIC DNA]</scope>
    <source>
        <strain evidence="2">ATCC 18683 / 1980 / Ss-1</strain>
    </source>
</reference>
<dbReference type="GeneID" id="5480843"/>
<keyword evidence="2" id="KW-1185">Reference proteome</keyword>
<evidence type="ECO:0000313" key="2">
    <source>
        <dbReference type="Proteomes" id="UP000001312"/>
    </source>
</evidence>
<dbReference type="RefSeq" id="XP_001584760.1">
    <property type="nucleotide sequence ID" value="XM_001584710.1"/>
</dbReference>
<dbReference type="InParanoid" id="A7F9D4"/>
<name>A7F9D4_SCLS1</name>
<evidence type="ECO:0000313" key="1">
    <source>
        <dbReference type="EMBL" id="EDO00345.1"/>
    </source>
</evidence>
<gene>
    <name evidence="1" type="ORF">SS1G_14215</name>
</gene>
<proteinExistence type="predicted"/>
<accession>A7F9D4</accession>